<dbReference type="Proteomes" id="UP000006262">
    <property type="component" value="Unassembled WGS sequence"/>
</dbReference>
<feature type="transmembrane region" description="Helical" evidence="6">
    <location>
        <begin position="198"/>
        <end position="219"/>
    </location>
</feature>
<dbReference type="Gene3D" id="3.40.1710.10">
    <property type="entry name" value="abc type-2 transporter like domain"/>
    <property type="match status" value="1"/>
</dbReference>
<protein>
    <recommendedName>
        <fullName evidence="7">ABC-2 type transporter transmembrane domain-containing protein</fullName>
    </recommendedName>
</protein>
<proteinExistence type="predicted"/>
<dbReference type="PANTHER" id="PTHR30294">
    <property type="entry name" value="MEMBRANE COMPONENT OF ABC TRANSPORTER YHHJ-RELATED"/>
    <property type="match status" value="1"/>
</dbReference>
<keyword evidence="5 6" id="KW-0472">Membrane</keyword>
<dbReference type="EMBL" id="AGZN01000022">
    <property type="protein sequence ID" value="EKN26367.1"/>
    <property type="molecule type" value="Genomic_DNA"/>
</dbReference>
<keyword evidence="2" id="KW-1003">Cell membrane</keyword>
<sequence length="418" mass="48188">MKREHRLRYIIKEGLLDTFYIWKDELRNVFKDAGVMIFFFLVPFVYPLLYSFIYNNEVVHEAKMVVVDQSDSYLSREFTRRVNATPDVEVVGVCPDMAEAKKMLDEKKAYGILLFPPDYSKDLHEGRQTTVSLYCDMSALLFYKAFLLATTEVSLDMGKELRMHNNPSSTDKMDQITVDPIPYESVALFNSQNGFASFLVPAILILVLQQTLILGIGMLGGTAREKNRFHSLVPICRHFNGTLRIVFGKSLTYLLLYVVVCIWVLAIVPKLFSLPQVGEPLTILLFLLPYLFACIFMSMTLSGFMTSRESPMLVFVFTSVILLFISGVSWPEAAIPSFWKVVGYLFPSTPGIQGFIRINTAGASLHEVAHEYRVLWIQAGVYFILSCIIYRYQIIRSRKMIIKQYRYMKMRRMLRERE</sequence>
<accession>A0AAD2YI83</accession>
<dbReference type="InterPro" id="IPR013525">
    <property type="entry name" value="ABC2_TM"/>
</dbReference>
<dbReference type="GO" id="GO:0005886">
    <property type="term" value="C:plasma membrane"/>
    <property type="evidence" value="ECO:0007669"/>
    <property type="project" value="UniProtKB-SubCell"/>
</dbReference>
<evidence type="ECO:0000256" key="2">
    <source>
        <dbReference type="ARBA" id="ARBA00022475"/>
    </source>
</evidence>
<evidence type="ECO:0000259" key="7">
    <source>
        <dbReference type="Pfam" id="PF12698"/>
    </source>
</evidence>
<feature type="transmembrane region" description="Helical" evidence="6">
    <location>
        <begin position="374"/>
        <end position="392"/>
    </location>
</feature>
<evidence type="ECO:0000256" key="1">
    <source>
        <dbReference type="ARBA" id="ARBA00004651"/>
    </source>
</evidence>
<dbReference type="GO" id="GO:0140359">
    <property type="term" value="F:ABC-type transporter activity"/>
    <property type="evidence" value="ECO:0007669"/>
    <property type="project" value="InterPro"/>
</dbReference>
<feature type="transmembrane region" description="Helical" evidence="6">
    <location>
        <begin position="281"/>
        <end position="301"/>
    </location>
</feature>
<feature type="transmembrane region" description="Helical" evidence="6">
    <location>
        <begin position="313"/>
        <end position="330"/>
    </location>
</feature>
<dbReference type="AlphaFoldDB" id="A0AAD2YI83"/>
<dbReference type="Pfam" id="PF12698">
    <property type="entry name" value="ABC2_membrane_3"/>
    <property type="match status" value="1"/>
</dbReference>
<organism evidence="8 9">
    <name type="scientific">Parabacteroides distasonis CL09T03C24</name>
    <dbReference type="NCBI Taxonomy" id="999417"/>
    <lineage>
        <taxon>Bacteria</taxon>
        <taxon>Pseudomonadati</taxon>
        <taxon>Bacteroidota</taxon>
        <taxon>Bacteroidia</taxon>
        <taxon>Bacteroidales</taxon>
        <taxon>Tannerellaceae</taxon>
        <taxon>Parabacteroides</taxon>
    </lineage>
</organism>
<evidence type="ECO:0000313" key="8">
    <source>
        <dbReference type="EMBL" id="EKN26367.1"/>
    </source>
</evidence>
<name>A0AAD2YI83_PARDI</name>
<keyword evidence="3 6" id="KW-0812">Transmembrane</keyword>
<feature type="transmembrane region" description="Helical" evidence="6">
    <location>
        <begin position="251"/>
        <end position="269"/>
    </location>
</feature>
<evidence type="ECO:0000313" key="9">
    <source>
        <dbReference type="Proteomes" id="UP000006262"/>
    </source>
</evidence>
<feature type="transmembrane region" description="Helical" evidence="6">
    <location>
        <begin position="33"/>
        <end position="54"/>
    </location>
</feature>
<evidence type="ECO:0000256" key="4">
    <source>
        <dbReference type="ARBA" id="ARBA00022989"/>
    </source>
</evidence>
<evidence type="ECO:0000256" key="3">
    <source>
        <dbReference type="ARBA" id="ARBA00022692"/>
    </source>
</evidence>
<comment type="subcellular location">
    <subcellularLocation>
        <location evidence="1">Cell membrane</location>
        <topology evidence="1">Multi-pass membrane protein</topology>
    </subcellularLocation>
</comment>
<comment type="caution">
    <text evidence="8">The sequence shown here is derived from an EMBL/GenBank/DDBJ whole genome shotgun (WGS) entry which is preliminary data.</text>
</comment>
<keyword evidence="4 6" id="KW-1133">Transmembrane helix</keyword>
<dbReference type="RefSeq" id="WP_005865747.1">
    <property type="nucleotide sequence ID" value="NZ_JH976488.1"/>
</dbReference>
<feature type="domain" description="ABC-2 type transporter transmembrane" evidence="7">
    <location>
        <begin position="35"/>
        <end position="387"/>
    </location>
</feature>
<evidence type="ECO:0000256" key="6">
    <source>
        <dbReference type="SAM" id="Phobius"/>
    </source>
</evidence>
<dbReference type="PANTHER" id="PTHR30294:SF46">
    <property type="entry name" value="ABC TRANSPORTER PERMEASE"/>
    <property type="match status" value="1"/>
</dbReference>
<evidence type="ECO:0000256" key="5">
    <source>
        <dbReference type="ARBA" id="ARBA00023136"/>
    </source>
</evidence>
<reference evidence="8 9" key="1">
    <citation type="submission" date="2012-02" db="EMBL/GenBank/DDBJ databases">
        <title>The Genome Sequence of Parabacteroides distasonis CL09T03C24.</title>
        <authorList>
            <consortium name="The Broad Institute Genome Sequencing Platform"/>
            <person name="Earl A."/>
            <person name="Ward D."/>
            <person name="Feldgarden M."/>
            <person name="Gevers D."/>
            <person name="Zitomersky N.L."/>
            <person name="Coyne M.J."/>
            <person name="Comstock L.E."/>
            <person name="Young S.K."/>
            <person name="Zeng Q."/>
            <person name="Gargeya S."/>
            <person name="Fitzgerald M."/>
            <person name="Haas B."/>
            <person name="Abouelleil A."/>
            <person name="Alvarado L."/>
            <person name="Arachchi H.M."/>
            <person name="Berlin A."/>
            <person name="Chapman S.B."/>
            <person name="Gearin G."/>
            <person name="Goldberg J."/>
            <person name="Griggs A."/>
            <person name="Gujja S."/>
            <person name="Hansen M."/>
            <person name="Heiman D."/>
            <person name="Howarth C."/>
            <person name="Larimer J."/>
            <person name="Lui A."/>
            <person name="MacDonald P.J.P."/>
            <person name="McCowen C."/>
            <person name="Montmayeur A."/>
            <person name="Murphy C."/>
            <person name="Neiman D."/>
            <person name="Pearson M."/>
            <person name="Priest M."/>
            <person name="Roberts A."/>
            <person name="Saif S."/>
            <person name="Shea T."/>
            <person name="Sisk P."/>
            <person name="Stolte C."/>
            <person name="Sykes S."/>
            <person name="Wortman J."/>
            <person name="Nusbaum C."/>
            <person name="Birren B."/>
        </authorList>
    </citation>
    <scope>NUCLEOTIDE SEQUENCE [LARGE SCALE GENOMIC DNA]</scope>
    <source>
        <strain evidence="8 9">CL09T03C24</strain>
    </source>
</reference>
<gene>
    <name evidence="8" type="ORF">HMPREF1059_02234</name>
</gene>
<dbReference type="InterPro" id="IPR051449">
    <property type="entry name" value="ABC-2_transporter_component"/>
</dbReference>